<protein>
    <submittedName>
        <fullName evidence="1">Uncharacterized protein</fullName>
    </submittedName>
</protein>
<proteinExistence type="predicted"/>
<evidence type="ECO:0000313" key="1">
    <source>
        <dbReference type="EMBL" id="LAA18192.1"/>
    </source>
</evidence>
<accession>A0A2H6MV13</accession>
<dbReference type="EMBL" id="IACI01000529">
    <property type="protein sequence ID" value="LAA18192.1"/>
    <property type="molecule type" value="Transcribed_RNA"/>
</dbReference>
<name>A0A2H6MV13_9SAUR</name>
<sequence length="99" mass="11428">MIQITKSLAAHCQCANHSTSFQHWRKMPVDDMDPVPDGASAIPYLECWWATASPNNVLFILRQVSIFPKYTSIFHYCGICYTKTEKELMMHSDKIIVFE</sequence>
<reference evidence="1" key="1">
    <citation type="submission" date="2017-07" db="EMBL/GenBank/DDBJ databases">
        <authorList>
            <person name="Mikheyev A."/>
            <person name="Grau M."/>
        </authorList>
    </citation>
    <scope>NUCLEOTIDE SEQUENCE</scope>
    <source>
        <tissue evidence="1">Venom_gland</tissue>
    </source>
</reference>
<dbReference type="AlphaFoldDB" id="A0A2H6MV13"/>
<organism evidence="1">
    <name type="scientific">Micrurus carvalhoi</name>
    <dbReference type="NCBI Taxonomy" id="3147026"/>
    <lineage>
        <taxon>Eukaryota</taxon>
        <taxon>Metazoa</taxon>
        <taxon>Chordata</taxon>
        <taxon>Craniata</taxon>
        <taxon>Vertebrata</taxon>
        <taxon>Euteleostomi</taxon>
        <taxon>Lepidosauria</taxon>
        <taxon>Squamata</taxon>
        <taxon>Bifurcata</taxon>
        <taxon>Unidentata</taxon>
        <taxon>Episquamata</taxon>
        <taxon>Toxicofera</taxon>
        <taxon>Serpentes</taxon>
        <taxon>Colubroidea</taxon>
        <taxon>Elapidae</taxon>
        <taxon>Elapinae</taxon>
        <taxon>Micrurus</taxon>
    </lineage>
</organism>
<reference evidence="1" key="2">
    <citation type="submission" date="2017-12" db="EMBL/GenBank/DDBJ databases">
        <title>Coralsnake Venomics: Analyses of Venom Gland Transcriptomes and Proteomes of Six Brazilian Taxa.</title>
        <authorList>
            <person name="Aird S.D."/>
            <person name="Jorge da Silva N."/>
            <person name="Qiu L."/>
            <person name="Villar-Briones A."/>
            <person name="Aparecida-Saddi V."/>
            <person name="Campos-Telles M.P."/>
            <person name="Grau M."/>
            <person name="Mikheyev A.S."/>
        </authorList>
    </citation>
    <scope>NUCLEOTIDE SEQUENCE</scope>
    <source>
        <tissue evidence="1">Venom_gland</tissue>
    </source>
</reference>